<dbReference type="Pfam" id="PF02663">
    <property type="entry name" value="FmdE"/>
    <property type="match status" value="1"/>
</dbReference>
<sequence>MNKELWEKCVNFHGHECGGLAIGFKAALGAIEELGLNFSQDEELLCITENDACGVDAVQVITGCTMGKGNLMYKGTGKMAFTFLNRKENKSVRLMLNPFHEDMNQKQRREFLLLADYRDVFKITYPKIQVPEKARGFQTIICDKCQEGAADHKIRMMNGQKLCLDCFEPYTRGWD</sequence>
<evidence type="ECO:0000256" key="2">
    <source>
        <dbReference type="ARBA" id="ARBA00022771"/>
    </source>
</evidence>
<feature type="domain" description="Formylmethanofuran dehydrogenase subunit E" evidence="5">
    <location>
        <begin position="12"/>
        <end position="102"/>
    </location>
</feature>
<evidence type="ECO:0000259" key="5">
    <source>
        <dbReference type="Pfam" id="PF02663"/>
    </source>
</evidence>
<dbReference type="InterPro" id="IPR026328">
    <property type="entry name" value="FmdE"/>
</dbReference>
<dbReference type="PANTHER" id="PTHR39418">
    <property type="entry name" value="DEHYDROGENASE-RELATED"/>
    <property type="match status" value="1"/>
</dbReference>
<dbReference type="Gene3D" id="3.30.1330.130">
    <property type="match status" value="1"/>
</dbReference>
<evidence type="ECO:0000256" key="3">
    <source>
        <dbReference type="ARBA" id="ARBA00022833"/>
    </source>
</evidence>
<dbReference type="InterPro" id="IPR053194">
    <property type="entry name" value="tRNA_methyltr_O"/>
</dbReference>
<dbReference type="PIRSF" id="PIRSF006578">
    <property type="entry name" value="FwdE"/>
    <property type="match status" value="1"/>
</dbReference>
<dbReference type="EMBL" id="QNRX01000003">
    <property type="protein sequence ID" value="RBP68314.1"/>
    <property type="molecule type" value="Genomic_DNA"/>
</dbReference>
<dbReference type="Proteomes" id="UP000253490">
    <property type="component" value="Unassembled WGS sequence"/>
</dbReference>
<dbReference type="InterPro" id="IPR003814">
    <property type="entry name" value="FmdEsu_dom"/>
</dbReference>
<name>A0A366IDK1_9FIRM</name>
<accession>A0A366IDK1</accession>
<dbReference type="PANTHER" id="PTHR39418:SF1">
    <property type="entry name" value="DEHYDROGENASE"/>
    <property type="match status" value="1"/>
</dbReference>
<proteinExistence type="predicted"/>
<dbReference type="RefSeq" id="WP_113919749.1">
    <property type="nucleotide sequence ID" value="NZ_QNRX01000003.1"/>
</dbReference>
<feature type="domain" description="Zinc finger DksA/TraR C4-type" evidence="4">
    <location>
        <begin position="139"/>
        <end position="172"/>
    </location>
</feature>
<evidence type="ECO:0000256" key="1">
    <source>
        <dbReference type="ARBA" id="ARBA00022723"/>
    </source>
</evidence>
<keyword evidence="7" id="KW-1185">Reference proteome</keyword>
<dbReference type="OrthoDB" id="9804309at2"/>
<keyword evidence="2" id="KW-0863">Zinc-finger</keyword>
<protein>
    <submittedName>
        <fullName evidence="6">Formylmethanofuran dehydrogenase subunit E</fullName>
    </submittedName>
</protein>
<reference evidence="6 7" key="1">
    <citation type="submission" date="2018-06" db="EMBL/GenBank/DDBJ databases">
        <title>Genomic Encyclopedia of Type Strains, Phase IV (KMG-IV): sequencing the most valuable type-strain genomes for metagenomic binning, comparative biology and taxonomic classification.</title>
        <authorList>
            <person name="Goeker M."/>
        </authorList>
    </citation>
    <scope>NUCLEOTIDE SEQUENCE [LARGE SCALE GENOMIC DNA]</scope>
    <source>
        <strain evidence="6 7">DSM 22112</strain>
    </source>
</reference>
<gene>
    <name evidence="6" type="ORF">DES36_10375</name>
</gene>
<dbReference type="AlphaFoldDB" id="A0A366IDK1"/>
<keyword evidence="3" id="KW-0862">Zinc</keyword>
<evidence type="ECO:0000313" key="6">
    <source>
        <dbReference type="EMBL" id="RBP68314.1"/>
    </source>
</evidence>
<evidence type="ECO:0000313" key="7">
    <source>
        <dbReference type="Proteomes" id="UP000253490"/>
    </source>
</evidence>
<dbReference type="GO" id="GO:0008270">
    <property type="term" value="F:zinc ion binding"/>
    <property type="evidence" value="ECO:0007669"/>
    <property type="project" value="UniProtKB-KW"/>
</dbReference>
<evidence type="ECO:0000259" key="4">
    <source>
        <dbReference type="Pfam" id="PF01258"/>
    </source>
</evidence>
<dbReference type="SUPFAM" id="SSF143555">
    <property type="entry name" value="FwdE-like"/>
    <property type="match status" value="1"/>
</dbReference>
<dbReference type="Pfam" id="PF01258">
    <property type="entry name" value="zf-dskA_traR"/>
    <property type="match status" value="1"/>
</dbReference>
<comment type="caution">
    <text evidence="6">The sequence shown here is derived from an EMBL/GenBank/DDBJ whole genome shotgun (WGS) entry which is preliminary data.</text>
</comment>
<dbReference type="InterPro" id="IPR000962">
    <property type="entry name" value="Znf_DskA_TraR"/>
</dbReference>
<organism evidence="6 7">
    <name type="scientific">Alkalibaculum bacchi</name>
    <dbReference type="NCBI Taxonomy" id="645887"/>
    <lineage>
        <taxon>Bacteria</taxon>
        <taxon>Bacillati</taxon>
        <taxon>Bacillota</taxon>
        <taxon>Clostridia</taxon>
        <taxon>Eubacteriales</taxon>
        <taxon>Eubacteriaceae</taxon>
        <taxon>Alkalibaculum</taxon>
    </lineage>
</organism>
<keyword evidence="1" id="KW-0479">Metal-binding</keyword>